<keyword evidence="6 7" id="KW-0503">Monooxygenase</keyword>
<dbReference type="SUPFAM" id="SSF48264">
    <property type="entry name" value="Cytochrome P450"/>
    <property type="match status" value="1"/>
</dbReference>
<dbReference type="InterPro" id="IPR002397">
    <property type="entry name" value="Cyt_P450_B"/>
</dbReference>
<dbReference type="Proteomes" id="UP000295497">
    <property type="component" value="Chromosome"/>
</dbReference>
<dbReference type="InterPro" id="IPR001128">
    <property type="entry name" value="Cyt_P450"/>
</dbReference>
<keyword evidence="3 7" id="KW-0479">Metal-binding</keyword>
<keyword evidence="5 7" id="KW-0408">Iron</keyword>
<evidence type="ECO:0000313" key="8">
    <source>
        <dbReference type="EMBL" id="AUX36040.1"/>
    </source>
</evidence>
<dbReference type="AlphaFoldDB" id="A0A4P2QZJ2"/>
<dbReference type="GO" id="GO:0020037">
    <property type="term" value="F:heme binding"/>
    <property type="evidence" value="ECO:0007669"/>
    <property type="project" value="InterPro"/>
</dbReference>
<organism evidence="8 9">
    <name type="scientific">Sorangium cellulosum</name>
    <name type="common">Polyangium cellulosum</name>
    <dbReference type="NCBI Taxonomy" id="56"/>
    <lineage>
        <taxon>Bacteria</taxon>
        <taxon>Pseudomonadati</taxon>
        <taxon>Myxococcota</taxon>
        <taxon>Polyangia</taxon>
        <taxon>Polyangiales</taxon>
        <taxon>Polyangiaceae</taxon>
        <taxon>Sorangium</taxon>
    </lineage>
</organism>
<sequence>MAEQRGAALEFDPYVPGFDEDPYPVFARFREEAPVFYWEQGRAWLVFRHEDVVSLLRDGRFTTDRAAWEFAASDPLLSLNSRFERLSKHSLFSLSRHDHVRMRKLIGPAFTSREIDRLAPEIQRIVDETLAAAGGRDPLDVARDYAEAIPIRGIASMFKIPRRHDASFLRFTDAIHRLSMAGQLSPEEIGKLEAALDVGIEVVSDTVEERRRRPLDNDVLTLLIQAEEQGDRLSKDELVALVAAVLVGGTETTVHLICFAMHDLLRSPEALAAVRREPTLVKNVVEETLRYDNFGKLGIPRYALEDVDLRGARIRKGQMVMAMLSSALRDEAAYPRASMFDLRRGADAGVAFGGGAHYCIGATLARLEGRIAIETLISRFPEMELVGPAVFAPHPSIRKMTSLPVRLRPARA</sequence>
<reference evidence="8 9" key="1">
    <citation type="submission" date="2015-09" db="EMBL/GenBank/DDBJ databases">
        <title>Sorangium comparison.</title>
        <authorList>
            <person name="Zaburannyi N."/>
            <person name="Bunk B."/>
            <person name="Overmann J."/>
            <person name="Mueller R."/>
        </authorList>
    </citation>
    <scope>NUCLEOTIDE SEQUENCE [LARGE SCALE GENOMIC DNA]</scope>
    <source>
        <strain evidence="8 9">So ce836</strain>
    </source>
</reference>
<dbReference type="InterPro" id="IPR036396">
    <property type="entry name" value="Cyt_P450_sf"/>
</dbReference>
<keyword evidence="4 7" id="KW-0560">Oxidoreductase</keyword>
<proteinExistence type="inferred from homology"/>
<dbReference type="GO" id="GO:0005506">
    <property type="term" value="F:iron ion binding"/>
    <property type="evidence" value="ECO:0007669"/>
    <property type="project" value="InterPro"/>
</dbReference>
<dbReference type="PROSITE" id="PS00086">
    <property type="entry name" value="CYTOCHROME_P450"/>
    <property type="match status" value="1"/>
</dbReference>
<evidence type="ECO:0000256" key="6">
    <source>
        <dbReference type="ARBA" id="ARBA00023033"/>
    </source>
</evidence>
<gene>
    <name evidence="8" type="ORF">SOCE836_082450</name>
</gene>
<protein>
    <submittedName>
        <fullName evidence="8">Cytochrome P450</fullName>
    </submittedName>
</protein>
<evidence type="ECO:0000256" key="5">
    <source>
        <dbReference type="ARBA" id="ARBA00023004"/>
    </source>
</evidence>
<name>A0A4P2QZJ2_SORCE</name>
<dbReference type="GO" id="GO:0016705">
    <property type="term" value="F:oxidoreductase activity, acting on paired donors, with incorporation or reduction of molecular oxygen"/>
    <property type="evidence" value="ECO:0007669"/>
    <property type="project" value="InterPro"/>
</dbReference>
<dbReference type="FunFam" id="1.10.630.10:FF:000018">
    <property type="entry name" value="Cytochrome P450 monooxygenase"/>
    <property type="match status" value="1"/>
</dbReference>
<evidence type="ECO:0000256" key="2">
    <source>
        <dbReference type="ARBA" id="ARBA00022617"/>
    </source>
</evidence>
<dbReference type="PANTHER" id="PTHR46696">
    <property type="entry name" value="P450, PUTATIVE (EUROFUNG)-RELATED"/>
    <property type="match status" value="1"/>
</dbReference>
<evidence type="ECO:0000256" key="7">
    <source>
        <dbReference type="RuleBase" id="RU000461"/>
    </source>
</evidence>
<evidence type="ECO:0000256" key="4">
    <source>
        <dbReference type="ARBA" id="ARBA00023002"/>
    </source>
</evidence>
<dbReference type="PANTHER" id="PTHR46696:SF1">
    <property type="entry name" value="CYTOCHROME P450 YJIB-RELATED"/>
    <property type="match status" value="1"/>
</dbReference>
<dbReference type="EMBL" id="CP012672">
    <property type="protein sequence ID" value="AUX36040.1"/>
    <property type="molecule type" value="Genomic_DNA"/>
</dbReference>
<evidence type="ECO:0000313" key="9">
    <source>
        <dbReference type="Proteomes" id="UP000295497"/>
    </source>
</evidence>
<evidence type="ECO:0000256" key="1">
    <source>
        <dbReference type="ARBA" id="ARBA00010617"/>
    </source>
</evidence>
<accession>A0A4P2QZJ2</accession>
<dbReference type="Gene3D" id="1.10.630.10">
    <property type="entry name" value="Cytochrome P450"/>
    <property type="match status" value="1"/>
</dbReference>
<dbReference type="PRINTS" id="PR00385">
    <property type="entry name" value="P450"/>
</dbReference>
<dbReference type="RefSeq" id="WP_129581858.1">
    <property type="nucleotide sequence ID" value="NZ_CP012672.1"/>
</dbReference>
<dbReference type="GO" id="GO:0004497">
    <property type="term" value="F:monooxygenase activity"/>
    <property type="evidence" value="ECO:0007669"/>
    <property type="project" value="UniProtKB-KW"/>
</dbReference>
<dbReference type="InterPro" id="IPR017972">
    <property type="entry name" value="Cyt_P450_CS"/>
</dbReference>
<keyword evidence="2 7" id="KW-0349">Heme</keyword>
<dbReference type="Pfam" id="PF00067">
    <property type="entry name" value="p450"/>
    <property type="match status" value="1"/>
</dbReference>
<comment type="similarity">
    <text evidence="1 7">Belongs to the cytochrome P450 family.</text>
</comment>
<evidence type="ECO:0000256" key="3">
    <source>
        <dbReference type="ARBA" id="ARBA00022723"/>
    </source>
</evidence>
<dbReference type="PRINTS" id="PR00359">
    <property type="entry name" value="BP450"/>
</dbReference>